<protein>
    <submittedName>
        <fullName evidence="1">Uncharacterized protein</fullName>
    </submittedName>
</protein>
<reference evidence="2" key="1">
    <citation type="journal article" date="2022" name="Mol. Ecol. Resour.">
        <title>The genomes of chicory, endive, great burdock and yacon provide insights into Asteraceae palaeo-polyploidization history and plant inulin production.</title>
        <authorList>
            <person name="Fan W."/>
            <person name="Wang S."/>
            <person name="Wang H."/>
            <person name="Wang A."/>
            <person name="Jiang F."/>
            <person name="Liu H."/>
            <person name="Zhao H."/>
            <person name="Xu D."/>
            <person name="Zhang Y."/>
        </authorList>
    </citation>
    <scope>NUCLEOTIDE SEQUENCE [LARGE SCALE GENOMIC DNA]</scope>
    <source>
        <strain evidence="2">cv. Niubang</strain>
    </source>
</reference>
<sequence length="175" mass="18600">MEAALHLGESKMVMAEAASSSTTGTPVEPIEAVVKKSGGCESQEQEVWSSDPSKKDSDACDEKGSDVDVAAEMGSSSTKGTSVEPIEAVVRESGGCESQEQEVRSSDPSKKDSNACDEICSDVDVPEKSPTLMKSAATLKFFHYLVEEKKTLVLIFVNLLLIDVEKTKAKGGSTF</sequence>
<comment type="caution">
    <text evidence="1">The sequence shown here is derived from an EMBL/GenBank/DDBJ whole genome shotgun (WGS) entry which is preliminary data.</text>
</comment>
<dbReference type="EMBL" id="CM042051">
    <property type="protein sequence ID" value="KAI3728486.1"/>
    <property type="molecule type" value="Genomic_DNA"/>
</dbReference>
<proteinExistence type="predicted"/>
<dbReference type="Proteomes" id="UP001055879">
    <property type="component" value="Linkage Group LG05"/>
</dbReference>
<reference evidence="1 2" key="2">
    <citation type="journal article" date="2022" name="Mol. Ecol. Resour.">
        <title>The genomes of chicory, endive, great burdock and yacon provide insights into Asteraceae paleo-polyploidization history and plant inulin production.</title>
        <authorList>
            <person name="Fan W."/>
            <person name="Wang S."/>
            <person name="Wang H."/>
            <person name="Wang A."/>
            <person name="Jiang F."/>
            <person name="Liu H."/>
            <person name="Zhao H."/>
            <person name="Xu D."/>
            <person name="Zhang Y."/>
        </authorList>
    </citation>
    <scope>NUCLEOTIDE SEQUENCE [LARGE SCALE GENOMIC DNA]</scope>
    <source>
        <strain evidence="2">cv. Niubang</strain>
    </source>
</reference>
<keyword evidence="2" id="KW-1185">Reference proteome</keyword>
<gene>
    <name evidence="1" type="ORF">L6452_17123</name>
</gene>
<evidence type="ECO:0000313" key="2">
    <source>
        <dbReference type="Proteomes" id="UP001055879"/>
    </source>
</evidence>
<accession>A0ACB9C2J3</accession>
<name>A0ACB9C2J3_ARCLA</name>
<evidence type="ECO:0000313" key="1">
    <source>
        <dbReference type="EMBL" id="KAI3728486.1"/>
    </source>
</evidence>
<organism evidence="1 2">
    <name type="scientific">Arctium lappa</name>
    <name type="common">Greater burdock</name>
    <name type="synonym">Lappa major</name>
    <dbReference type="NCBI Taxonomy" id="4217"/>
    <lineage>
        <taxon>Eukaryota</taxon>
        <taxon>Viridiplantae</taxon>
        <taxon>Streptophyta</taxon>
        <taxon>Embryophyta</taxon>
        <taxon>Tracheophyta</taxon>
        <taxon>Spermatophyta</taxon>
        <taxon>Magnoliopsida</taxon>
        <taxon>eudicotyledons</taxon>
        <taxon>Gunneridae</taxon>
        <taxon>Pentapetalae</taxon>
        <taxon>asterids</taxon>
        <taxon>campanulids</taxon>
        <taxon>Asterales</taxon>
        <taxon>Asteraceae</taxon>
        <taxon>Carduoideae</taxon>
        <taxon>Cardueae</taxon>
        <taxon>Arctiinae</taxon>
        <taxon>Arctium</taxon>
    </lineage>
</organism>